<keyword evidence="3" id="KW-1185">Reference proteome</keyword>
<evidence type="ECO:0000256" key="1">
    <source>
        <dbReference type="SAM" id="MobiDB-lite"/>
    </source>
</evidence>
<dbReference type="KEGG" id="satk:SA2016_1010"/>
<dbReference type="PATRIC" id="fig|37927.3.peg.1054"/>
<organism evidence="2 3">
    <name type="scientific">Sinomonas atrocyanea</name>
    <dbReference type="NCBI Taxonomy" id="37927"/>
    <lineage>
        <taxon>Bacteria</taxon>
        <taxon>Bacillati</taxon>
        <taxon>Actinomycetota</taxon>
        <taxon>Actinomycetes</taxon>
        <taxon>Micrococcales</taxon>
        <taxon>Micrococcaceae</taxon>
        <taxon>Sinomonas</taxon>
    </lineage>
</organism>
<dbReference type="Proteomes" id="UP000070134">
    <property type="component" value="Chromosome"/>
</dbReference>
<feature type="region of interest" description="Disordered" evidence="1">
    <location>
        <begin position="170"/>
        <end position="191"/>
    </location>
</feature>
<reference evidence="2 3" key="1">
    <citation type="submission" date="2016-02" db="EMBL/GenBank/DDBJ databases">
        <title>Complete genome of Sinomonas atrocyanea KCTC 3377.</title>
        <authorList>
            <person name="Kim K.M."/>
        </authorList>
    </citation>
    <scope>NUCLEOTIDE SEQUENCE [LARGE SCALE GENOMIC DNA]</scope>
    <source>
        <strain evidence="2 3">KCTC 3377</strain>
    </source>
</reference>
<dbReference type="EMBL" id="CP014518">
    <property type="protein sequence ID" value="AMM31695.1"/>
    <property type="molecule type" value="Genomic_DNA"/>
</dbReference>
<accession>A0A126ZZ62</accession>
<feature type="region of interest" description="Disordered" evidence="1">
    <location>
        <begin position="1"/>
        <end position="20"/>
    </location>
</feature>
<name>A0A126ZZ62_9MICC</name>
<sequence>MLWIAANGSPARPGPTTASRVTDALPRRAHDARMNSRSPELSPIDDPAALSGAWLAARVEEDPAWLGLGDGMPAFERTVVHARPDQFAVILFHPADGVRHIVEVQLGAADIDQVDRAVRHLEEESSLLPLIPHRAAVAAERIPDDVLAAAWQARVPVDVVALQVEPSGELTTVHGEARPSPVPDGPAVTGP</sequence>
<dbReference type="AlphaFoldDB" id="A0A126ZZ62"/>
<evidence type="ECO:0000313" key="3">
    <source>
        <dbReference type="Proteomes" id="UP000070134"/>
    </source>
</evidence>
<evidence type="ECO:0000313" key="2">
    <source>
        <dbReference type="EMBL" id="AMM31695.1"/>
    </source>
</evidence>
<gene>
    <name evidence="2" type="ORF">SA2016_1010</name>
</gene>
<protein>
    <submittedName>
        <fullName evidence="2">Uncharacterized protein</fullName>
    </submittedName>
</protein>
<proteinExistence type="predicted"/>